<dbReference type="HOGENOM" id="CLU_1479846_0_0_10"/>
<name>A0A077EKM8_9FLAO</name>
<proteinExistence type="predicted"/>
<dbReference type="EMBL" id="CP007547">
    <property type="protein sequence ID" value="AIL46809.1"/>
    <property type="molecule type" value="Genomic_DNA"/>
</dbReference>
<organism evidence="1 2">
    <name type="scientific">Elizabethkingia anophelis NUHP1</name>
    <dbReference type="NCBI Taxonomy" id="1338011"/>
    <lineage>
        <taxon>Bacteria</taxon>
        <taxon>Pseudomonadati</taxon>
        <taxon>Bacteroidota</taxon>
        <taxon>Flavobacteriia</taxon>
        <taxon>Flavobacteriales</taxon>
        <taxon>Weeksellaceae</taxon>
        <taxon>Elizabethkingia</taxon>
    </lineage>
</organism>
<accession>A0A077EKM8</accession>
<dbReference type="AlphaFoldDB" id="A0A077EKM8"/>
<evidence type="ECO:0000313" key="1">
    <source>
        <dbReference type="EMBL" id="AIL46809.1"/>
    </source>
</evidence>
<evidence type="ECO:0000313" key="2">
    <source>
        <dbReference type="Proteomes" id="UP000028933"/>
    </source>
</evidence>
<dbReference type="Proteomes" id="UP000028933">
    <property type="component" value="Chromosome"/>
</dbReference>
<protein>
    <submittedName>
        <fullName evidence="1">Uncharacterized protein</fullName>
    </submittedName>
</protein>
<sequence length="182" mass="21427">MKSIYYLFFICISIYCNAQNLKCDTINEKHIQYVEFEIISKDLYPVKMYAVFDDYNPNKFDYKDSDSFIRSFYKSGIYTPYLEKGYKQMVFYCKDSIQANILIKRNEKIILKTLQLLEKQLPEKIKLATGDIVHLKKVAMGGLFTRVNKNSKAIFANSLEWDILDIDEIKYSLIPFDNLAVK</sequence>
<dbReference type="RefSeq" id="WP_228050444.1">
    <property type="nucleotide sequence ID" value="NZ_CP007547.1"/>
</dbReference>
<reference evidence="1" key="1">
    <citation type="journal article" date="2013" name="Lancet">
        <title>First case of E anophelis outbreak in an intensive-care unit.</title>
        <authorList>
            <person name="Teo J."/>
            <person name="Tan S.Y."/>
            <person name="Tay M."/>
            <person name="Ding Y."/>
            <person name="Kjelleberg S."/>
            <person name="Givskov M."/>
            <person name="Lin R.T."/>
            <person name="Yang L."/>
        </authorList>
    </citation>
    <scope>NUCLEOTIDE SEQUENCE [LARGE SCALE GENOMIC DNA]</scope>
    <source>
        <strain evidence="1">NUHP1</strain>
    </source>
</reference>
<reference evidence="1" key="2">
    <citation type="journal article" date="2015" name="Genome Biol. Evol.">
        <title>Complete Genome Sequence and Transcriptomic Analysis of the Novel Pathogen Elizabethkingia anophelis in Response to Oxidative Stress.</title>
        <authorList>
            <person name="Li Y."/>
            <person name="Liu Y."/>
            <person name="Chew S.C."/>
            <person name="Tay M."/>
            <person name="Salido M.M."/>
            <person name="Teo J."/>
            <person name="Lauro F.M."/>
            <person name="Givskov M."/>
            <person name="Yang L."/>
        </authorList>
    </citation>
    <scope>NUCLEOTIDE SEQUENCE</scope>
    <source>
        <strain evidence="1">NUHP1</strain>
    </source>
</reference>
<dbReference type="KEGG" id="eao:BD94_3034"/>
<gene>
    <name evidence="1" type="ORF">BD94_3034</name>
</gene>